<evidence type="ECO:0000256" key="2">
    <source>
        <dbReference type="SAM" id="SignalP"/>
    </source>
</evidence>
<keyword evidence="4" id="KW-1185">Reference proteome</keyword>
<proteinExistence type="predicted"/>
<evidence type="ECO:0000313" key="4">
    <source>
        <dbReference type="Proteomes" id="UP000095705"/>
    </source>
</evidence>
<organism evidence="3 4">
    <name type="scientific">Streptomyces subrutilus</name>
    <dbReference type="NCBI Taxonomy" id="36818"/>
    <lineage>
        <taxon>Bacteria</taxon>
        <taxon>Bacillati</taxon>
        <taxon>Actinomycetota</taxon>
        <taxon>Actinomycetes</taxon>
        <taxon>Kitasatosporales</taxon>
        <taxon>Streptomycetaceae</taxon>
        <taxon>Streptomyces</taxon>
    </lineage>
</organism>
<evidence type="ECO:0008006" key="5">
    <source>
        <dbReference type="Google" id="ProtNLM"/>
    </source>
</evidence>
<feature type="signal peptide" evidence="2">
    <location>
        <begin position="1"/>
        <end position="27"/>
    </location>
</feature>
<accession>A0A1E5PXU1</accession>
<evidence type="ECO:0000313" key="3">
    <source>
        <dbReference type="EMBL" id="OEJ34192.1"/>
    </source>
</evidence>
<name>A0A1E5PXU1_9ACTN</name>
<dbReference type="Proteomes" id="UP000095705">
    <property type="component" value="Unassembled WGS sequence"/>
</dbReference>
<dbReference type="EMBL" id="MEHK01000001">
    <property type="protein sequence ID" value="OEJ34192.1"/>
    <property type="molecule type" value="Genomic_DNA"/>
</dbReference>
<dbReference type="Gene3D" id="2.60.40.1240">
    <property type="match status" value="1"/>
</dbReference>
<sequence>MKKVISIPLAVLGALALSACGPTEGSAKPTADVSPTLAPAVPSPAVQTVDLSCASQGRPDKKVPLAAEYRVLKPGDTTTGGKKFDITVKEVTDPYTIGNEYIRKSVDAAGHRAVGLVLSVTNKTTEPQRLDQGIFSSAVDDDLNCAKVEAMGPLMDVEDPKMDAYLAEPLDKNLGAGKTTDLHLVYETGKDIKKLTLYFVTGSDTASEVFASVAL</sequence>
<dbReference type="RefSeq" id="WP_069922385.1">
    <property type="nucleotide sequence ID" value="NZ_MEHK01000001.1"/>
</dbReference>
<dbReference type="AlphaFoldDB" id="A0A1E5PXU1"/>
<evidence type="ECO:0000256" key="1">
    <source>
        <dbReference type="ARBA" id="ARBA00022729"/>
    </source>
</evidence>
<reference evidence="3 4" key="1">
    <citation type="submission" date="2016-08" db="EMBL/GenBank/DDBJ databases">
        <title>The complete genome of Streptomyces subrutilus 10-1-1.</title>
        <authorList>
            <person name="Chen X."/>
        </authorList>
    </citation>
    <scope>NUCLEOTIDE SEQUENCE [LARGE SCALE GENOMIC DNA]</scope>
    <source>
        <strain evidence="3 4">10-1-1</strain>
    </source>
</reference>
<dbReference type="PROSITE" id="PS51257">
    <property type="entry name" value="PROKAR_LIPOPROTEIN"/>
    <property type="match status" value="1"/>
</dbReference>
<keyword evidence="1 2" id="KW-0732">Signal</keyword>
<dbReference type="InterPro" id="IPR029050">
    <property type="entry name" value="Immunoprotect_excell_Ig-like"/>
</dbReference>
<feature type="chain" id="PRO_5009183819" description="DUF4352 domain-containing protein" evidence="2">
    <location>
        <begin position="28"/>
        <end position="215"/>
    </location>
</feature>
<gene>
    <name evidence="3" type="ORF">BGK67_25195</name>
</gene>
<comment type="caution">
    <text evidence="3">The sequence shown here is derived from an EMBL/GenBank/DDBJ whole genome shotgun (WGS) entry which is preliminary data.</text>
</comment>
<protein>
    <recommendedName>
        <fullName evidence="5">DUF4352 domain-containing protein</fullName>
    </recommendedName>
</protein>